<name>A0ABV4Y3L8_9CYAN</name>
<dbReference type="EMBL" id="JBHFNR010000295">
    <property type="protein sequence ID" value="MFB2898531.1"/>
    <property type="molecule type" value="Genomic_DNA"/>
</dbReference>
<dbReference type="PANTHER" id="PTHR38471">
    <property type="entry name" value="FOUR HELIX BUNDLE PROTEIN"/>
    <property type="match status" value="1"/>
</dbReference>
<dbReference type="CDD" id="cd16377">
    <property type="entry name" value="23S_rRNA_IVP_like"/>
    <property type="match status" value="1"/>
</dbReference>
<gene>
    <name evidence="1" type="ORF">ACE1CI_36915</name>
</gene>
<accession>A0ABV4Y3L8</accession>
<dbReference type="RefSeq" id="WP_413268131.1">
    <property type="nucleotide sequence ID" value="NZ_JBHFNR010000295.1"/>
</dbReference>
<dbReference type="SUPFAM" id="SSF158446">
    <property type="entry name" value="IVS-encoded protein-like"/>
    <property type="match status" value="1"/>
</dbReference>
<dbReference type="PANTHER" id="PTHR38471:SF2">
    <property type="entry name" value="FOUR HELIX BUNDLE PROTEIN"/>
    <property type="match status" value="1"/>
</dbReference>
<proteinExistence type="predicted"/>
<dbReference type="InterPro" id="IPR012657">
    <property type="entry name" value="23S_rRNA-intervening_sequence"/>
</dbReference>
<dbReference type="Pfam" id="PF05635">
    <property type="entry name" value="23S_rRNA_IVP"/>
    <property type="match status" value="1"/>
</dbReference>
<evidence type="ECO:0000313" key="2">
    <source>
        <dbReference type="Proteomes" id="UP001576784"/>
    </source>
</evidence>
<reference evidence="1 2" key="1">
    <citation type="submission" date="2024-09" db="EMBL/GenBank/DDBJ databases">
        <title>Floridaenema gen nov. (Aerosakkonemataceae, Aerosakkonematales ord. nov., Cyanobacteria) from benthic tropical and subtropical fresh waters, with the description of four new species.</title>
        <authorList>
            <person name="Moretto J.A."/>
            <person name="Berthold D.E."/>
            <person name="Lefler F.W."/>
            <person name="Huang I.-S."/>
            <person name="Laughinghouse H. IV."/>
        </authorList>
    </citation>
    <scope>NUCLEOTIDE SEQUENCE [LARGE SCALE GENOMIC DNA]</scope>
    <source>
        <strain evidence="1 2">BLCC-F50</strain>
    </source>
</reference>
<dbReference type="Gene3D" id="1.20.1440.60">
    <property type="entry name" value="23S rRNA-intervening sequence"/>
    <property type="match status" value="1"/>
</dbReference>
<protein>
    <submittedName>
        <fullName evidence="1">Four helix bundle protein</fullName>
    </submittedName>
</protein>
<dbReference type="InterPro" id="IPR036583">
    <property type="entry name" value="23S_rRNA_IVS_sf"/>
</dbReference>
<dbReference type="NCBIfam" id="TIGR02436">
    <property type="entry name" value="four helix bundle protein"/>
    <property type="match status" value="1"/>
</dbReference>
<evidence type="ECO:0000313" key="1">
    <source>
        <dbReference type="EMBL" id="MFB2898531.1"/>
    </source>
</evidence>
<organism evidence="1 2">
    <name type="scientific">Floridaenema flaviceps BLCC-F50</name>
    <dbReference type="NCBI Taxonomy" id="3153642"/>
    <lineage>
        <taxon>Bacteria</taxon>
        <taxon>Bacillati</taxon>
        <taxon>Cyanobacteriota</taxon>
        <taxon>Cyanophyceae</taxon>
        <taxon>Oscillatoriophycideae</taxon>
        <taxon>Aerosakkonematales</taxon>
        <taxon>Aerosakkonemataceae</taxon>
        <taxon>Floridanema</taxon>
        <taxon>Floridanema flaviceps</taxon>
    </lineage>
</organism>
<dbReference type="Proteomes" id="UP001576784">
    <property type="component" value="Unassembled WGS sequence"/>
</dbReference>
<comment type="caution">
    <text evidence="1">The sequence shown here is derived from an EMBL/GenBank/DDBJ whole genome shotgun (WGS) entry which is preliminary data.</text>
</comment>
<sequence>MERPDFEKLKVYQLSESLADAIWQIVEGWHRIAQDTVGKQIIRAADSIGANIAEGRGRYNFSDNRRFVRMARGSLNETRHWLRRAYRRNLLTTEQVNQLKPIIDELSPKINAYLKYLDNAVKQQRGNND</sequence>
<keyword evidence="2" id="KW-1185">Reference proteome</keyword>